<organism evidence="1 2">
    <name type="scientific">Candidatus Kerfeldbacteria bacterium RIFCSPHIGHO2_12_FULL_48_17</name>
    <dbReference type="NCBI Taxonomy" id="1798542"/>
    <lineage>
        <taxon>Bacteria</taxon>
        <taxon>Candidatus Kerfeldiibacteriota</taxon>
    </lineage>
</organism>
<sequence length="290" mass="32878">MKKLIVQVGSTLFQSIPWIEEQFPAINGKQNKDGADEMWMPYHNANLRGVREQSWREREVELGWSYRARLRSRGQGVRMTESSMTKSHSVSKGTAADDMFPLEAANAERWSEILLEDEDLTKTYFPEEIVALSILGNDERSLTPALEPYGEMILVAAGGERTPLWAAAHHLAAYIRHLAPGWAGKMRFETIRDVKPDPGHAAKYFSGIWASEFSYIVGYEPDTEVDFLATNWPMVAALQAEWRTPSDALSPLKKIFKIQDPEPGQYCYMALWEFTPEETTLDGQKVGRGF</sequence>
<dbReference type="Proteomes" id="UP000176952">
    <property type="component" value="Unassembled WGS sequence"/>
</dbReference>
<dbReference type="AlphaFoldDB" id="A0A1G2AZW0"/>
<evidence type="ECO:0000313" key="2">
    <source>
        <dbReference type="Proteomes" id="UP000176952"/>
    </source>
</evidence>
<name>A0A1G2AZW0_9BACT</name>
<proteinExistence type="predicted"/>
<reference evidence="1 2" key="1">
    <citation type="journal article" date="2016" name="Nat. Commun.">
        <title>Thousands of microbial genomes shed light on interconnected biogeochemical processes in an aquifer system.</title>
        <authorList>
            <person name="Anantharaman K."/>
            <person name="Brown C.T."/>
            <person name="Hug L.A."/>
            <person name="Sharon I."/>
            <person name="Castelle C.J."/>
            <person name="Probst A.J."/>
            <person name="Thomas B.C."/>
            <person name="Singh A."/>
            <person name="Wilkins M.J."/>
            <person name="Karaoz U."/>
            <person name="Brodie E.L."/>
            <person name="Williams K.H."/>
            <person name="Hubbard S.S."/>
            <person name="Banfield J.F."/>
        </authorList>
    </citation>
    <scope>NUCLEOTIDE SEQUENCE [LARGE SCALE GENOMIC DNA]</scope>
</reference>
<protein>
    <submittedName>
        <fullName evidence="1">Uncharacterized protein</fullName>
    </submittedName>
</protein>
<dbReference type="EMBL" id="MHKD01000043">
    <property type="protein sequence ID" value="OGY81500.1"/>
    <property type="molecule type" value="Genomic_DNA"/>
</dbReference>
<comment type="caution">
    <text evidence="1">The sequence shown here is derived from an EMBL/GenBank/DDBJ whole genome shotgun (WGS) entry which is preliminary data.</text>
</comment>
<gene>
    <name evidence="1" type="ORF">A3F54_02655</name>
</gene>
<evidence type="ECO:0000313" key="1">
    <source>
        <dbReference type="EMBL" id="OGY81500.1"/>
    </source>
</evidence>
<accession>A0A1G2AZW0</accession>